<reference evidence="2 3" key="1">
    <citation type="submission" date="2018-06" db="EMBL/GenBank/DDBJ databases">
        <title>Actinomadura craniellae sp. nov. isolated from marine sponge Craniella sp.</title>
        <authorList>
            <person name="Li L."/>
            <person name="Xu Q.H."/>
            <person name="Lin H.W."/>
            <person name="Lu Y.H."/>
        </authorList>
    </citation>
    <scope>NUCLEOTIDE SEQUENCE [LARGE SCALE GENOMIC DNA]</scope>
    <source>
        <strain evidence="2 3">LHW63021</strain>
    </source>
</reference>
<dbReference type="AlphaFoldDB" id="A0A365H969"/>
<dbReference type="OrthoDB" id="8159487at2"/>
<evidence type="ECO:0000256" key="1">
    <source>
        <dbReference type="SAM" id="Phobius"/>
    </source>
</evidence>
<dbReference type="EMBL" id="QLYX01000003">
    <property type="protein sequence ID" value="RAY15558.1"/>
    <property type="molecule type" value="Genomic_DNA"/>
</dbReference>
<dbReference type="RefSeq" id="WP_111864020.1">
    <property type="nucleotide sequence ID" value="NZ_QLYX01000003.1"/>
</dbReference>
<keyword evidence="1" id="KW-0472">Membrane</keyword>
<dbReference type="Pfam" id="PF06197">
    <property type="entry name" value="DUF998"/>
    <property type="match status" value="1"/>
</dbReference>
<sequence length="203" mass="20294">MNTISGAARPLLGCGIVAGPLYVGVSVAQGLVRDGFDFGRHAWSMLANGPYGWIQSANLILVGILVVAFAAGLRRAGAGRAASWLVAVFGAGMVAGGAFPADPGFGFPAGTPDGPGTASLSGTLHLALSGVGFVCLVVAAFLLARQFAPVWTRAVAVAFLAGFGCIATGGGAVWANLVFTGAIILVWGWVTALAADEYRGASA</sequence>
<dbReference type="Proteomes" id="UP000251891">
    <property type="component" value="Unassembled WGS sequence"/>
</dbReference>
<comment type="caution">
    <text evidence="2">The sequence shown here is derived from an EMBL/GenBank/DDBJ whole genome shotgun (WGS) entry which is preliminary data.</text>
</comment>
<protein>
    <submittedName>
        <fullName evidence="2">DUF998 domain-containing protein</fullName>
    </submittedName>
</protein>
<feature type="transmembrane region" description="Helical" evidence="1">
    <location>
        <begin position="12"/>
        <end position="32"/>
    </location>
</feature>
<feature type="transmembrane region" description="Helical" evidence="1">
    <location>
        <begin position="150"/>
        <end position="171"/>
    </location>
</feature>
<evidence type="ECO:0000313" key="2">
    <source>
        <dbReference type="EMBL" id="RAY15558.1"/>
    </source>
</evidence>
<accession>A0A365H969</accession>
<feature type="transmembrane region" description="Helical" evidence="1">
    <location>
        <begin position="121"/>
        <end position="143"/>
    </location>
</feature>
<proteinExistence type="predicted"/>
<keyword evidence="1" id="KW-0812">Transmembrane</keyword>
<organism evidence="2 3">
    <name type="scientific">Actinomadura craniellae</name>
    <dbReference type="NCBI Taxonomy" id="2231787"/>
    <lineage>
        <taxon>Bacteria</taxon>
        <taxon>Bacillati</taxon>
        <taxon>Actinomycetota</taxon>
        <taxon>Actinomycetes</taxon>
        <taxon>Streptosporangiales</taxon>
        <taxon>Thermomonosporaceae</taxon>
        <taxon>Actinomadura</taxon>
    </lineage>
</organism>
<gene>
    <name evidence="2" type="ORF">DPM19_07110</name>
</gene>
<evidence type="ECO:0000313" key="3">
    <source>
        <dbReference type="Proteomes" id="UP000251891"/>
    </source>
</evidence>
<dbReference type="InterPro" id="IPR009339">
    <property type="entry name" value="DUF998"/>
</dbReference>
<keyword evidence="1" id="KW-1133">Transmembrane helix</keyword>
<keyword evidence="3" id="KW-1185">Reference proteome</keyword>
<feature type="transmembrane region" description="Helical" evidence="1">
    <location>
        <begin position="52"/>
        <end position="72"/>
    </location>
</feature>
<name>A0A365H969_9ACTN</name>
<feature type="transmembrane region" description="Helical" evidence="1">
    <location>
        <begin position="84"/>
        <end position="101"/>
    </location>
</feature>